<evidence type="ECO:0000259" key="14">
    <source>
        <dbReference type="Pfam" id="PF01292"/>
    </source>
</evidence>
<dbReference type="GO" id="GO:0046872">
    <property type="term" value="F:metal ion binding"/>
    <property type="evidence" value="ECO:0007669"/>
    <property type="project" value="UniProtKB-KW"/>
</dbReference>
<evidence type="ECO:0000256" key="2">
    <source>
        <dbReference type="ARBA" id="ARBA00004651"/>
    </source>
</evidence>
<keyword evidence="16" id="KW-1185">Reference proteome</keyword>
<dbReference type="Pfam" id="PF01292">
    <property type="entry name" value="Ni_hydr_CYTB"/>
    <property type="match status" value="1"/>
</dbReference>
<keyword evidence="5" id="KW-0349">Heme</keyword>
<evidence type="ECO:0000256" key="7">
    <source>
        <dbReference type="ARBA" id="ARBA00022723"/>
    </source>
</evidence>
<comment type="subcellular location">
    <subcellularLocation>
        <location evidence="2">Cell membrane</location>
        <topology evidence="2">Multi-pass membrane protein</topology>
    </subcellularLocation>
</comment>
<evidence type="ECO:0000313" key="15">
    <source>
        <dbReference type="EMBL" id="MBB4065214.1"/>
    </source>
</evidence>
<evidence type="ECO:0000256" key="11">
    <source>
        <dbReference type="ARBA" id="ARBA00023136"/>
    </source>
</evidence>
<protein>
    <submittedName>
        <fullName evidence="15">Cytochrome b561</fullName>
    </submittedName>
</protein>
<dbReference type="PANTHER" id="PTHR30529:SF1">
    <property type="entry name" value="CYTOCHROME B561 HOMOLOG 2"/>
    <property type="match status" value="1"/>
</dbReference>
<comment type="caution">
    <text evidence="15">The sequence shown here is derived from an EMBL/GenBank/DDBJ whole genome shotgun (WGS) entry which is preliminary data.</text>
</comment>
<dbReference type="GO" id="GO:0022904">
    <property type="term" value="P:respiratory electron transport chain"/>
    <property type="evidence" value="ECO:0007669"/>
    <property type="project" value="InterPro"/>
</dbReference>
<gene>
    <name evidence="15" type="ORF">GGR23_002415</name>
</gene>
<dbReference type="AlphaFoldDB" id="A0A7W6NL53"/>
<keyword evidence="9 13" id="KW-1133">Transmembrane helix</keyword>
<name>A0A7W6NL53_9HYPH</name>
<dbReference type="GO" id="GO:0005886">
    <property type="term" value="C:plasma membrane"/>
    <property type="evidence" value="ECO:0007669"/>
    <property type="project" value="UniProtKB-SubCell"/>
</dbReference>
<evidence type="ECO:0000313" key="16">
    <source>
        <dbReference type="Proteomes" id="UP000528286"/>
    </source>
</evidence>
<keyword evidence="8" id="KW-0249">Electron transport</keyword>
<evidence type="ECO:0000256" key="6">
    <source>
        <dbReference type="ARBA" id="ARBA00022692"/>
    </source>
</evidence>
<accession>A0A7W6NL53</accession>
<dbReference type="Proteomes" id="UP000528286">
    <property type="component" value="Unassembled WGS sequence"/>
</dbReference>
<dbReference type="EMBL" id="JACIEZ010000004">
    <property type="protein sequence ID" value="MBB4065214.1"/>
    <property type="molecule type" value="Genomic_DNA"/>
</dbReference>
<evidence type="ECO:0000256" key="4">
    <source>
        <dbReference type="ARBA" id="ARBA00022475"/>
    </source>
</evidence>
<organism evidence="15 16">
    <name type="scientific">Gellertiella hungarica</name>
    <dbReference type="NCBI Taxonomy" id="1572859"/>
    <lineage>
        <taxon>Bacteria</taxon>
        <taxon>Pseudomonadati</taxon>
        <taxon>Pseudomonadota</taxon>
        <taxon>Alphaproteobacteria</taxon>
        <taxon>Hyphomicrobiales</taxon>
        <taxon>Rhizobiaceae</taxon>
        <taxon>Gellertiella</taxon>
    </lineage>
</organism>
<evidence type="ECO:0000256" key="8">
    <source>
        <dbReference type="ARBA" id="ARBA00022982"/>
    </source>
</evidence>
<dbReference type="InterPro" id="IPR016174">
    <property type="entry name" value="Di-haem_cyt_TM"/>
</dbReference>
<feature type="transmembrane region" description="Helical" evidence="13">
    <location>
        <begin position="38"/>
        <end position="58"/>
    </location>
</feature>
<dbReference type="SUPFAM" id="SSF81342">
    <property type="entry name" value="Transmembrane di-heme cytochromes"/>
    <property type="match status" value="1"/>
</dbReference>
<evidence type="ECO:0000256" key="9">
    <source>
        <dbReference type="ARBA" id="ARBA00022989"/>
    </source>
</evidence>
<proteinExistence type="inferred from homology"/>
<dbReference type="InterPro" id="IPR011577">
    <property type="entry name" value="Cyt_b561_bac/Ni-Hgenase"/>
</dbReference>
<reference evidence="15 16" key="1">
    <citation type="submission" date="2020-08" db="EMBL/GenBank/DDBJ databases">
        <title>Genomic Encyclopedia of Type Strains, Phase IV (KMG-IV): sequencing the most valuable type-strain genomes for metagenomic binning, comparative biology and taxonomic classification.</title>
        <authorList>
            <person name="Goeker M."/>
        </authorList>
    </citation>
    <scope>NUCLEOTIDE SEQUENCE [LARGE SCALE GENOMIC DNA]</scope>
    <source>
        <strain evidence="15 16">DSM 29853</strain>
    </source>
</reference>
<keyword evidence="10" id="KW-0408">Iron</keyword>
<evidence type="ECO:0000256" key="1">
    <source>
        <dbReference type="ARBA" id="ARBA00001970"/>
    </source>
</evidence>
<dbReference type="InterPro" id="IPR052168">
    <property type="entry name" value="Cytochrome_b561_oxidase"/>
</dbReference>
<keyword evidence="7" id="KW-0479">Metal-binding</keyword>
<comment type="cofactor">
    <cofactor evidence="1">
        <name>heme b</name>
        <dbReference type="ChEBI" id="CHEBI:60344"/>
    </cofactor>
</comment>
<dbReference type="GO" id="GO:0020037">
    <property type="term" value="F:heme binding"/>
    <property type="evidence" value="ECO:0007669"/>
    <property type="project" value="TreeGrafter"/>
</dbReference>
<keyword evidence="6 13" id="KW-0812">Transmembrane</keyword>
<dbReference type="PANTHER" id="PTHR30529">
    <property type="entry name" value="CYTOCHROME B561"/>
    <property type="match status" value="1"/>
</dbReference>
<evidence type="ECO:0000256" key="5">
    <source>
        <dbReference type="ARBA" id="ARBA00022617"/>
    </source>
</evidence>
<dbReference type="GO" id="GO:0009055">
    <property type="term" value="F:electron transfer activity"/>
    <property type="evidence" value="ECO:0007669"/>
    <property type="project" value="InterPro"/>
</dbReference>
<sequence>MALLIFFNLIVSDGIEEWDRAMDNGSVTPEQIASANIHAYVGFAILGLALVRLLLRLLQGAPDAPPEEPPAFQRAAKLAHGAFYLLFFAMPVLGALKYYADVDVAGFLHAGPVKLVLWILIVVHIAAVPVHRILWKSNIMPRMTTGR</sequence>
<evidence type="ECO:0000256" key="12">
    <source>
        <dbReference type="ARBA" id="ARBA00037975"/>
    </source>
</evidence>
<keyword evidence="4" id="KW-1003">Cell membrane</keyword>
<evidence type="ECO:0000256" key="10">
    <source>
        <dbReference type="ARBA" id="ARBA00023004"/>
    </source>
</evidence>
<keyword evidence="3" id="KW-0813">Transport</keyword>
<comment type="similarity">
    <text evidence="12">Belongs to the cytochrome b561 family.</text>
</comment>
<evidence type="ECO:0000256" key="3">
    <source>
        <dbReference type="ARBA" id="ARBA00022448"/>
    </source>
</evidence>
<feature type="transmembrane region" description="Helical" evidence="13">
    <location>
        <begin position="78"/>
        <end position="100"/>
    </location>
</feature>
<evidence type="ECO:0000256" key="13">
    <source>
        <dbReference type="SAM" id="Phobius"/>
    </source>
</evidence>
<feature type="domain" description="Cytochrome b561 bacterial/Ni-hydrogenase" evidence="14">
    <location>
        <begin position="2"/>
        <end position="146"/>
    </location>
</feature>
<keyword evidence="11 13" id="KW-0472">Membrane</keyword>
<feature type="transmembrane region" description="Helical" evidence="13">
    <location>
        <begin position="115"/>
        <end position="135"/>
    </location>
</feature>